<evidence type="ECO:0000256" key="1">
    <source>
        <dbReference type="ARBA" id="ARBA00004613"/>
    </source>
</evidence>
<dbReference type="Proteomes" id="UP001139157">
    <property type="component" value="Unassembled WGS sequence"/>
</dbReference>
<dbReference type="AlphaFoldDB" id="A0A9X2E5L5"/>
<evidence type="ECO:0000256" key="2">
    <source>
        <dbReference type="ARBA" id="ARBA00022525"/>
    </source>
</evidence>
<dbReference type="Pfam" id="PF24517">
    <property type="entry name" value="CBM96"/>
    <property type="match status" value="1"/>
</dbReference>
<evidence type="ECO:0000256" key="3">
    <source>
        <dbReference type="ARBA" id="ARBA00022729"/>
    </source>
</evidence>
<dbReference type="NCBIfam" id="NF033679">
    <property type="entry name" value="DNRLRE_dom"/>
    <property type="match status" value="1"/>
</dbReference>
<feature type="domain" description="HTH cro/C1-type" evidence="5">
    <location>
        <begin position="20"/>
        <end position="76"/>
    </location>
</feature>
<dbReference type="CDD" id="cd00093">
    <property type="entry name" value="HTH_XRE"/>
    <property type="match status" value="1"/>
</dbReference>
<reference evidence="6" key="1">
    <citation type="submission" date="2022-06" db="EMBL/GenBank/DDBJ databases">
        <title>Novel species in genus nocardia.</title>
        <authorList>
            <person name="Li F."/>
        </authorList>
    </citation>
    <scope>NUCLEOTIDE SEQUENCE</scope>
    <source>
        <strain evidence="6">CDC141</strain>
    </source>
</reference>
<evidence type="ECO:0000313" key="6">
    <source>
        <dbReference type="EMBL" id="MCM6773508.1"/>
    </source>
</evidence>
<evidence type="ECO:0000259" key="5">
    <source>
        <dbReference type="SMART" id="SM00530"/>
    </source>
</evidence>
<dbReference type="InterPro" id="IPR001387">
    <property type="entry name" value="Cro/C1-type_HTH"/>
</dbReference>
<comment type="caution">
    <text evidence="6">The sequence shown here is derived from an EMBL/GenBank/DDBJ whole genome shotgun (WGS) entry which is preliminary data.</text>
</comment>
<gene>
    <name evidence="6" type="ORF">NDR86_08485</name>
</gene>
<organism evidence="6 7">
    <name type="scientific">Nocardia pulmonis</name>
    <dbReference type="NCBI Taxonomy" id="2951408"/>
    <lineage>
        <taxon>Bacteria</taxon>
        <taxon>Bacillati</taxon>
        <taxon>Actinomycetota</taxon>
        <taxon>Actinomycetes</taxon>
        <taxon>Mycobacteriales</taxon>
        <taxon>Nocardiaceae</taxon>
        <taxon>Nocardia</taxon>
    </lineage>
</organism>
<accession>A0A9X2E5L5</accession>
<evidence type="ECO:0000256" key="4">
    <source>
        <dbReference type="SAM" id="MobiDB-lite"/>
    </source>
</evidence>
<dbReference type="SMART" id="SM00530">
    <property type="entry name" value="HTH_XRE"/>
    <property type="match status" value="1"/>
</dbReference>
<dbReference type="GO" id="GO:0005576">
    <property type="term" value="C:extracellular region"/>
    <property type="evidence" value="ECO:0007669"/>
    <property type="project" value="UniProtKB-SubCell"/>
</dbReference>
<protein>
    <submittedName>
        <fullName evidence="6">DNRLRE domain-containing protein</fullName>
    </submittedName>
</protein>
<comment type="subcellular location">
    <subcellularLocation>
        <location evidence="1">Secreted</location>
    </subcellularLocation>
</comment>
<evidence type="ECO:0000313" key="7">
    <source>
        <dbReference type="Proteomes" id="UP001139157"/>
    </source>
</evidence>
<proteinExistence type="predicted"/>
<feature type="compositionally biased region" description="Low complexity" evidence="4">
    <location>
        <begin position="104"/>
        <end position="114"/>
    </location>
</feature>
<feature type="region of interest" description="Disordered" evidence="4">
    <location>
        <begin position="95"/>
        <end position="114"/>
    </location>
</feature>
<keyword evidence="3" id="KW-0732">Signal</keyword>
<dbReference type="Pfam" id="PF13560">
    <property type="entry name" value="HTH_31"/>
    <property type="match status" value="1"/>
</dbReference>
<name>A0A9X2E5L5_9NOCA</name>
<dbReference type="RefSeq" id="WP_251910574.1">
    <property type="nucleotide sequence ID" value="NZ_JAMRXG010000003.1"/>
</dbReference>
<sequence length="343" mass="36505">MPRHEQPVGGDDAIAQFAIDLRRLRQKVGSPPYRQLARRALFSPSALADAASGRRLPSLAVTLAYVRACGGDVVEWEARWHALAAETAYCEPTSDGVDANGNHPPKANSAAADAAPRRTRWPGAVVAAGALALALFAVLWLVESVGSDGTSPVIPHVTTAAPVPGNPPLISPVSEDTYVSQLDRDVAKGALKELLVCGSICATESDAERRVLLKFSITELPDSSCVSSATLQLWSRTTTPESNIYTLHRTDPNSWSEATATWNNQPTLGPLVASRPGSPAANWLTFDITSVVTGNGIYSFQLRQGGNEFGRFSTHEDPVANRPAEIVVQYTQPGSDNCPRASA</sequence>
<dbReference type="InterPro" id="IPR055372">
    <property type="entry name" value="CBM96"/>
</dbReference>
<keyword evidence="7" id="KW-1185">Reference proteome</keyword>
<keyword evidence="2" id="KW-0964">Secreted</keyword>
<dbReference type="EMBL" id="JAMRXG010000003">
    <property type="protein sequence ID" value="MCM6773508.1"/>
    <property type="molecule type" value="Genomic_DNA"/>
</dbReference>